<feature type="region of interest" description="Disordered" evidence="1">
    <location>
        <begin position="500"/>
        <end position="570"/>
    </location>
</feature>
<feature type="compositionally biased region" description="Basic and acidic residues" evidence="1">
    <location>
        <begin position="527"/>
        <end position="552"/>
    </location>
</feature>
<feature type="transmembrane region" description="Helical" evidence="2">
    <location>
        <begin position="920"/>
        <end position="940"/>
    </location>
</feature>
<comment type="caution">
    <text evidence="3">The sequence shown here is derived from an EMBL/GenBank/DDBJ whole genome shotgun (WGS) entry which is preliminary data.</text>
</comment>
<evidence type="ECO:0000256" key="1">
    <source>
        <dbReference type="SAM" id="MobiDB-lite"/>
    </source>
</evidence>
<organism evidence="3 4">
    <name type="scientific">Aduncisulcus paluster</name>
    <dbReference type="NCBI Taxonomy" id="2918883"/>
    <lineage>
        <taxon>Eukaryota</taxon>
        <taxon>Metamonada</taxon>
        <taxon>Carpediemonas-like organisms</taxon>
        <taxon>Aduncisulcus</taxon>
    </lineage>
</organism>
<keyword evidence="2" id="KW-0812">Transmembrane</keyword>
<sequence length="1016" mass="116600">MRHLQQRYAQILSSKRKGKQLGFIPKILVGLYFVVFSLFCLIYDLFLGFIDVIGILSRKIESSSIVHMIKSNAVVKFIRNFLQRLNNCVGIEPFIFMLCFAIFPIIFYFSSLIQPTVFPCDDVTSENSPSLLMYIFLTNTRSIGGFMLISSPIMREIGAFLSQKRRNRQRNMAIKEQWEVDWEWKWKTEVENELEKESWFEAEKEVMILVEQEKEFFKQRIMEMNMDRFLDENGRVRVDSNEAEFEEGLKQLPQLKQDDEIEILIALRAEELLGEKLKMVASQKRVIRNNAFRIFQSADADDMKPALNGDIYDPRMRFITHSLTPSYSSFMDTLRSTSTLPFSLPDNHFKSPPLPTSALLGGAILTYDDDNSVKMEEMFMSGDNEDEFGFKISKYTSIPTCYHDSSLCFSAILTYDDDNSVKMEEMFMSGDNEDEFGFKISKYTSIPTCYHDSSLCFSALDLHEQWDVVSVGALCASERITINQARELLRGEQQRKELAEEKRRKLKARKNQARYNERKKRERERKRKDIERMQQKEKRKPYQGDTEAEFRESSSSSSRPSGFSEEKHVIGVEPSSISPILIPIFSSSKDHESLQEIEKDDDFNEMEEELVVEEENSSLGSSSSPASSLSASSLFQVGQDIFDHITSTISQMESLSFNSKKFNMLDAKPIPSVPSMNVCSQRSISYFNDAFGEDSFMAKVGDRHDTRIKIVAEQCRDIVTPDQLNHDQESALLGSFFPNGTSLTPQFTHSYLSKKNSSLHLPSSIQVSNQEGEEGADDTMDISAEREEKERVLSILSDSEWTFENSSSDLGSNHDILNESVLFDAQPSILGEYSNHEPSTMSVHHDSHIPFPQDHMTLASASSIPFLKFWRMIVSHLFIRYFLFNFSGRPSHPVVKLLRTMLIAIIFQSISLLLEKILLLLNPGLRIVLGYILVCLRFVLFFSIQHFFIRIVLALCGVIIGLLWGNSLIVSAILLCIFYISLANVMDLKYMKQKHKGKKDKERGLKKFAKSIWEAL</sequence>
<gene>
    <name evidence="3" type="ORF">ADUPG1_010880</name>
</gene>
<name>A0ABQ5JT75_9EUKA</name>
<evidence type="ECO:0000256" key="2">
    <source>
        <dbReference type="SAM" id="Phobius"/>
    </source>
</evidence>
<reference evidence="3" key="1">
    <citation type="submission" date="2022-03" db="EMBL/GenBank/DDBJ databases">
        <title>Draft genome sequence of Aduncisulcus paluster, a free-living microaerophilic Fornicata.</title>
        <authorList>
            <person name="Yuyama I."/>
            <person name="Kume K."/>
            <person name="Tamura T."/>
            <person name="Inagaki Y."/>
            <person name="Hashimoto T."/>
        </authorList>
    </citation>
    <scope>NUCLEOTIDE SEQUENCE</scope>
    <source>
        <strain evidence="3">NY0171</strain>
    </source>
</reference>
<dbReference type="Proteomes" id="UP001057375">
    <property type="component" value="Unassembled WGS sequence"/>
</dbReference>
<evidence type="ECO:0000313" key="4">
    <source>
        <dbReference type="Proteomes" id="UP001057375"/>
    </source>
</evidence>
<proteinExistence type="predicted"/>
<feature type="transmembrane region" description="Helical" evidence="2">
    <location>
        <begin position="94"/>
        <end position="111"/>
    </location>
</feature>
<feature type="compositionally biased region" description="Basic residues" evidence="1">
    <location>
        <begin position="504"/>
        <end position="526"/>
    </location>
</feature>
<feature type="transmembrane region" description="Helical" evidence="2">
    <location>
        <begin position="897"/>
        <end position="914"/>
    </location>
</feature>
<keyword evidence="4" id="KW-1185">Reference proteome</keyword>
<feature type="transmembrane region" description="Helical" evidence="2">
    <location>
        <begin position="131"/>
        <end position="149"/>
    </location>
</feature>
<keyword evidence="2" id="KW-0472">Membrane</keyword>
<keyword evidence="2" id="KW-1133">Transmembrane helix</keyword>
<protein>
    <submittedName>
        <fullName evidence="3">Uncharacterized protein</fullName>
    </submittedName>
</protein>
<accession>A0ABQ5JT75</accession>
<dbReference type="EMBL" id="BQXS01011740">
    <property type="protein sequence ID" value="GKT16232.1"/>
    <property type="molecule type" value="Genomic_DNA"/>
</dbReference>
<feature type="transmembrane region" description="Helical" evidence="2">
    <location>
        <begin position="21"/>
        <end position="45"/>
    </location>
</feature>
<feature type="compositionally biased region" description="Low complexity" evidence="1">
    <location>
        <begin position="553"/>
        <end position="563"/>
    </location>
</feature>
<feature type="transmembrane region" description="Helical" evidence="2">
    <location>
        <begin position="970"/>
        <end position="991"/>
    </location>
</feature>
<evidence type="ECO:0000313" key="3">
    <source>
        <dbReference type="EMBL" id="GKT16232.1"/>
    </source>
</evidence>